<keyword evidence="1" id="KW-0812">Transmembrane</keyword>
<dbReference type="Proteomes" id="UP000199512">
    <property type="component" value="Unassembled WGS sequence"/>
</dbReference>
<evidence type="ECO:0000313" key="3">
    <source>
        <dbReference type="Proteomes" id="UP000199512"/>
    </source>
</evidence>
<keyword evidence="3" id="KW-1185">Reference proteome</keyword>
<sequence length="85" mass="9325">MLCGLIVFLIVGIRDIIKLYSIKKFNSSNARIEIIGVILLIISILLMILGLNIESSLSLSSYGNILAFISIVLIIFSVVKSAKEK</sequence>
<protein>
    <submittedName>
        <fullName evidence="2">Uncharacterized protein</fullName>
    </submittedName>
</protein>
<keyword evidence="1" id="KW-0472">Membrane</keyword>
<proteinExistence type="predicted"/>
<evidence type="ECO:0000313" key="2">
    <source>
        <dbReference type="EMBL" id="SEN32577.1"/>
    </source>
</evidence>
<feature type="transmembrane region" description="Helical" evidence="1">
    <location>
        <begin position="34"/>
        <end position="53"/>
    </location>
</feature>
<accession>A0A1H8FN09</accession>
<organism evidence="2 3">
    <name type="scientific">Peptostreptococcus russellii</name>
    <dbReference type="NCBI Taxonomy" id="215200"/>
    <lineage>
        <taxon>Bacteria</taxon>
        <taxon>Bacillati</taxon>
        <taxon>Bacillota</taxon>
        <taxon>Clostridia</taxon>
        <taxon>Peptostreptococcales</taxon>
        <taxon>Peptostreptococcaceae</taxon>
        <taxon>Peptostreptococcus</taxon>
    </lineage>
</organism>
<feature type="transmembrane region" description="Helical" evidence="1">
    <location>
        <begin position="6"/>
        <end position="22"/>
    </location>
</feature>
<keyword evidence="1" id="KW-1133">Transmembrane helix</keyword>
<evidence type="ECO:0000256" key="1">
    <source>
        <dbReference type="SAM" id="Phobius"/>
    </source>
</evidence>
<feature type="transmembrane region" description="Helical" evidence="1">
    <location>
        <begin position="59"/>
        <end position="79"/>
    </location>
</feature>
<dbReference type="EMBL" id="FODF01000002">
    <property type="protein sequence ID" value="SEN32577.1"/>
    <property type="molecule type" value="Genomic_DNA"/>
</dbReference>
<reference evidence="2 3" key="1">
    <citation type="submission" date="2016-10" db="EMBL/GenBank/DDBJ databases">
        <authorList>
            <person name="de Groot N.N."/>
        </authorList>
    </citation>
    <scope>NUCLEOTIDE SEQUENCE [LARGE SCALE GENOMIC DNA]</scope>
    <source>
        <strain evidence="2 3">Calf135</strain>
    </source>
</reference>
<gene>
    <name evidence="2" type="ORF">SAMN05216454_102165</name>
</gene>
<name>A0A1H8FN09_9FIRM</name>
<dbReference type="AlphaFoldDB" id="A0A1H8FN09"/>